<sequence length="826" mass="95380">MTAKTSSVCKGRGKRGNNSHLMGIGRKFTYLAHLNPAIDVSLVDMFSVYDIPEEVSDKCITLIQSFLGEFQRIATHLGKPDNISEFYDACKARFQDLTKLNGVICTDAKDLEEVDVYVTFKQGSHLFDGRWSRSTHVYGLDNDEVLELWAATQKPGCYKWLYLADLYVLSWASSHESDDYDSWQIAEWVSTIVCSIGRVYEDMRPNAAYAKEFEQKSLARLKAEHDLDHSSEWYQVFMQVADDIRCRRDLPYIRDINLAIAKSGIWKIGNDYSYRDFHLSFRKTGSTFKDISYPGLYASLYEYDIPTDLSRRFDEFTGYQSHYNKEASADVHQPIGHTITIEQHKIDRRVIHMGPNPVQDRLNYVHRRIQRFLNLLPEDCTTNQSRGVDFAMRVTAPQYRSERKRNIYSLDISKATDTIDLEFQKEVLRVLLPDEIVDYWIDISTSNREFVFFDHTKEEYVQTCGQAQGYKSSFPAFAWSHHFLMRMLMKKFNLEMLSPRDFYRVLGDDSIISVYDPEEKILDGYINVCQWINWSTNRSKGYIAHWDQPYAFAEFAKKRVLNGVVNTPIPIQLMLNAETSCNATIGLFQWISLNYRPIPISKLYDISPGLNQMYSEDEINILRQIARSGISSAFSGWTEFSEPVSASEPEQLAIIASVLVTKLRSTLVDQLLPDYIREVAPGGFDEHSLEWLMNTDEEEILFDEAKDPDNKYYQVLNMNSEMIDYIKHILGDGGKEFSPSITWSQLQLSLTEDEENSVFNALECVENIVHSVPMNPESCFLSVKKALDILERFNPRGDSRVTFENGTMWTAFIVNYKKFLPLAVAR</sequence>
<reference evidence="4" key="1">
    <citation type="submission" date="2020-02" db="EMBL/GenBank/DDBJ databases">
        <title>Comparative analysis of RNA virome composition in rabbits and associated ectoparasites.</title>
        <authorList>
            <person name="Mahar J.E."/>
            <person name="Shi M."/>
            <person name="Hall R.N."/>
            <person name="Strive T."/>
            <person name="Holmes E.C."/>
        </authorList>
    </citation>
    <scope>NUCLEOTIDE SEQUENCE</scope>
    <source>
        <strain evidence="4">GUNCC_DN51952-20</strain>
    </source>
</reference>
<dbReference type="InterPro" id="IPR008686">
    <property type="entry name" value="RNA_pol_mitovir"/>
</dbReference>
<proteinExistence type="predicted"/>
<evidence type="ECO:0000256" key="3">
    <source>
        <dbReference type="ARBA" id="ARBA00022695"/>
    </source>
</evidence>
<keyword evidence="3" id="KW-0548">Nucleotidyltransferase</keyword>
<evidence type="ECO:0000256" key="1">
    <source>
        <dbReference type="ARBA" id="ARBA00022484"/>
    </source>
</evidence>
<dbReference type="EMBL" id="MT129708">
    <property type="protein sequence ID" value="QIJ70067.1"/>
    <property type="molecule type" value="Genomic_RNA"/>
</dbReference>
<organism evidence="4">
    <name type="scientific">Gergich narna-like virus</name>
    <dbReference type="NCBI Taxonomy" id="2716641"/>
    <lineage>
        <taxon>Viruses</taxon>
        <taxon>Riboviria</taxon>
        <taxon>Orthornavirae</taxon>
        <taxon>Lenarviricota</taxon>
        <taxon>Amabiliviricetes</taxon>
        <taxon>Wolframvirales</taxon>
        <taxon>Narnaviridae</taxon>
    </lineage>
</organism>
<dbReference type="SUPFAM" id="SSF56672">
    <property type="entry name" value="DNA/RNA polymerases"/>
    <property type="match status" value="1"/>
</dbReference>
<dbReference type="GO" id="GO:0003968">
    <property type="term" value="F:RNA-directed RNA polymerase activity"/>
    <property type="evidence" value="ECO:0007669"/>
    <property type="project" value="UniProtKB-KW"/>
</dbReference>
<name>A0A6G7PSN0_9VIRU</name>
<dbReference type="InterPro" id="IPR043502">
    <property type="entry name" value="DNA/RNA_pol_sf"/>
</dbReference>
<protein>
    <submittedName>
        <fullName evidence="4">RNA-dependent RNA polymerase</fullName>
    </submittedName>
</protein>
<dbReference type="Pfam" id="PF05919">
    <property type="entry name" value="Mitovir_RNA_pol"/>
    <property type="match status" value="1"/>
</dbReference>
<keyword evidence="2" id="KW-0808">Transferase</keyword>
<evidence type="ECO:0000256" key="2">
    <source>
        <dbReference type="ARBA" id="ARBA00022679"/>
    </source>
</evidence>
<keyword evidence="1 4" id="KW-0696">RNA-directed RNA polymerase</keyword>
<evidence type="ECO:0000313" key="4">
    <source>
        <dbReference type="EMBL" id="QIJ70067.1"/>
    </source>
</evidence>
<accession>A0A6G7PSN0</accession>